<evidence type="ECO:0000313" key="6">
    <source>
        <dbReference type="EMBL" id="MDN4524712.1"/>
    </source>
</evidence>
<dbReference type="InterPro" id="IPR028995">
    <property type="entry name" value="Glyco_hydro_57/38_cen_sf"/>
</dbReference>
<dbReference type="InterPro" id="IPR027291">
    <property type="entry name" value="Glyco_hydro_38_N_sf"/>
</dbReference>
<dbReference type="EMBL" id="JAUHTR010000004">
    <property type="protein sequence ID" value="MDN4524712.1"/>
    <property type="molecule type" value="Genomic_DNA"/>
</dbReference>
<dbReference type="Gene3D" id="3.20.110.10">
    <property type="entry name" value="Glycoside hydrolase 38, N terminal domain"/>
    <property type="match status" value="1"/>
</dbReference>
<name>A0ABT8HVA7_9BACL</name>
<evidence type="ECO:0000256" key="4">
    <source>
        <dbReference type="ARBA" id="ARBA00023295"/>
    </source>
</evidence>
<feature type="domain" description="Glycoside hydrolase family 38 central" evidence="5">
    <location>
        <begin position="288"/>
        <end position="358"/>
    </location>
</feature>
<dbReference type="Gene3D" id="1.20.1270.50">
    <property type="entry name" value="Glycoside hydrolase family 38, central domain"/>
    <property type="match status" value="1"/>
</dbReference>
<reference evidence="6" key="1">
    <citation type="submission" date="2023-07" db="EMBL/GenBank/DDBJ databases">
        <title>Fictibacillus sp. isolated from freshwater pond.</title>
        <authorList>
            <person name="Kirdat K."/>
            <person name="Bhat A."/>
            <person name="Mourya A."/>
            <person name="Yadav A."/>
        </authorList>
    </citation>
    <scope>NUCLEOTIDE SEQUENCE</scope>
    <source>
        <strain evidence="6">NE201</strain>
    </source>
</reference>
<dbReference type="SUPFAM" id="SSF88713">
    <property type="entry name" value="Glycoside hydrolase/deacetylase"/>
    <property type="match status" value="1"/>
</dbReference>
<dbReference type="Pfam" id="PF17677">
    <property type="entry name" value="Glyco_hydro38C2"/>
    <property type="match status" value="1"/>
</dbReference>
<dbReference type="PANTHER" id="PTHR46017">
    <property type="entry name" value="ALPHA-MANNOSIDASE 2C1"/>
    <property type="match status" value="1"/>
</dbReference>
<dbReference type="SMART" id="SM00872">
    <property type="entry name" value="Alpha-mann_mid"/>
    <property type="match status" value="1"/>
</dbReference>
<dbReference type="SUPFAM" id="SSF74650">
    <property type="entry name" value="Galactose mutarotase-like"/>
    <property type="match status" value="1"/>
</dbReference>
<proteinExistence type="inferred from homology"/>
<dbReference type="InterPro" id="IPR011013">
    <property type="entry name" value="Gal_mutarotase_sf_dom"/>
</dbReference>
<keyword evidence="7" id="KW-1185">Reference proteome</keyword>
<evidence type="ECO:0000313" key="7">
    <source>
        <dbReference type="Proteomes" id="UP001172721"/>
    </source>
</evidence>
<dbReference type="GO" id="GO:0016787">
    <property type="term" value="F:hydrolase activity"/>
    <property type="evidence" value="ECO:0007669"/>
    <property type="project" value="UniProtKB-KW"/>
</dbReference>
<protein>
    <submittedName>
        <fullName evidence="6">Glycoside hydrolase family 38 C-terminal domain-containing protein</fullName>
    </submittedName>
</protein>
<evidence type="ECO:0000256" key="2">
    <source>
        <dbReference type="ARBA" id="ARBA00022723"/>
    </source>
</evidence>
<comment type="caution">
    <text evidence="6">The sequence shown here is derived from an EMBL/GenBank/DDBJ whole genome shotgun (WGS) entry which is preliminary data.</text>
</comment>
<dbReference type="Pfam" id="PF09261">
    <property type="entry name" value="Alpha-mann_mid"/>
    <property type="match status" value="1"/>
</dbReference>
<keyword evidence="2" id="KW-0479">Metal-binding</keyword>
<comment type="similarity">
    <text evidence="1">Belongs to the glycosyl hydrolase 38 family.</text>
</comment>
<sequence length="890" mass="101506">MKKKKVYVVPHSHWDREWYFTIEDSNLLLVENMDRLMDVLEQDEEYSGYVFDAQSSILDEYLKIRPEEKERLSRLIADKRIFVGPWYTQADSLLIHKESLIRNLLYGTRIAEKMGHSMNVGYLPDIFGQNQYLPSIFKQFDIDYSILQRGVYTDELKGNLNFHWTSPDGESIKANNIYFGYGPGKFLSADQDYQKERLLPILDKLAELNQDTDKLLLPAGGDQVLVREHFPQTVKALNEQDGEYEYVLSDFETFMQDTWEEEGRFTNTIDGELIASQKSRIHNTIRSQRYDIKKLNDDAEDKLIHQLEPLASIASILGFRYPQAWLDEMWKMMFDVHAHDSIGGCNSDDTNQEIVNRLKKVIRMADGCLNLLKKQVTEAISHSTGKESIYVAFHLLPEPYQGQHSAVLFTKEKEFKVADESGRSVFFDLIKQEYISGGKTIVVTADGEKEVDAPGYYRNEVLLHDVSLPAMGYSAFEIQSAEENSSLISSADEQMIENDMLQVTVENGTLNVLNKKTGLRVADVLRFEDTADAGDSYDYSPLEGDVPVYSGELELVSVKKGNRSEEMEMAHTLVVPAGLEGRKQRNATERLHISTRLHLLGGEPFVRITHHIKNSVGDHRVRVLLKTPVEQPEFSFADQGFSLIERPTVNPYFENWREKGYAEAPVPIYPLENLAGTANGEHTAAIFSKGIKEYQLLKETGEHALTLFRSVGLLGRDHLAWRPGRASGINNKVVLTPDAQMKQDMQFDYAYYVSGPLKETELFQAADQFRGHQAGYQKQSLNTFEERLDRFEIPYPVNELPQRFSLVQNSNPHVRFSALKKAHDGQALILRLFNPTQQPQAFMLTGEELKNCSIVQLNEKHSVELQDGEVVIQPLSYVSLKLEMEGGHSK</sequence>
<dbReference type="Proteomes" id="UP001172721">
    <property type="component" value="Unassembled WGS sequence"/>
</dbReference>
<dbReference type="InterPro" id="IPR037094">
    <property type="entry name" value="Glyco_hydro_38_cen_sf"/>
</dbReference>
<organism evidence="6 7">
    <name type="scientific">Fictibacillus fluitans</name>
    <dbReference type="NCBI Taxonomy" id="3058422"/>
    <lineage>
        <taxon>Bacteria</taxon>
        <taxon>Bacillati</taxon>
        <taxon>Bacillota</taxon>
        <taxon>Bacilli</taxon>
        <taxon>Bacillales</taxon>
        <taxon>Fictibacillaceae</taxon>
        <taxon>Fictibacillus</taxon>
    </lineage>
</organism>
<gene>
    <name evidence="6" type="ORF">QYB97_09515</name>
</gene>
<dbReference type="InterPro" id="IPR011330">
    <property type="entry name" value="Glyco_hydro/deAcase_b/a-brl"/>
</dbReference>
<accession>A0ABT8HVA7</accession>
<dbReference type="PANTHER" id="PTHR46017:SF2">
    <property type="entry name" value="MANNOSYLGLYCERATE HYDROLASE"/>
    <property type="match status" value="1"/>
</dbReference>
<dbReference type="SUPFAM" id="SSF88688">
    <property type="entry name" value="Families 57/38 glycoside transferase middle domain"/>
    <property type="match status" value="1"/>
</dbReference>
<evidence type="ECO:0000256" key="3">
    <source>
        <dbReference type="ARBA" id="ARBA00022801"/>
    </source>
</evidence>
<dbReference type="InterPro" id="IPR000602">
    <property type="entry name" value="Glyco_hydro_38_N"/>
</dbReference>
<dbReference type="InterPro" id="IPR015341">
    <property type="entry name" value="Glyco_hydro_38_cen"/>
</dbReference>
<keyword evidence="3 6" id="KW-0378">Hydrolase</keyword>
<dbReference type="Pfam" id="PF07748">
    <property type="entry name" value="Glyco_hydro_38C"/>
    <property type="match status" value="1"/>
</dbReference>
<dbReference type="InterPro" id="IPR041147">
    <property type="entry name" value="GH38_C"/>
</dbReference>
<evidence type="ECO:0000256" key="1">
    <source>
        <dbReference type="ARBA" id="ARBA00009792"/>
    </source>
</evidence>
<dbReference type="RefSeq" id="WP_301165765.1">
    <property type="nucleotide sequence ID" value="NZ_JAUHTR010000004.1"/>
</dbReference>
<evidence type="ECO:0000259" key="5">
    <source>
        <dbReference type="SMART" id="SM00872"/>
    </source>
</evidence>
<dbReference type="InterPro" id="IPR011682">
    <property type="entry name" value="Glyco_hydro_38_C"/>
</dbReference>
<dbReference type="CDD" id="cd10815">
    <property type="entry name" value="GH38N_AMII_EcMngB_like"/>
    <property type="match status" value="1"/>
</dbReference>
<dbReference type="Gene3D" id="2.70.98.30">
    <property type="entry name" value="Golgi alpha-mannosidase II, domain 4"/>
    <property type="match status" value="1"/>
</dbReference>
<dbReference type="Pfam" id="PF01074">
    <property type="entry name" value="Glyco_hydro_38N"/>
    <property type="match status" value="1"/>
</dbReference>
<keyword evidence="4" id="KW-0326">Glycosidase</keyword>